<evidence type="ECO:0000256" key="1">
    <source>
        <dbReference type="ARBA" id="ARBA00004430"/>
    </source>
</evidence>
<evidence type="ECO:0000256" key="5">
    <source>
        <dbReference type="ARBA" id="ARBA00035661"/>
    </source>
</evidence>
<evidence type="ECO:0000259" key="7">
    <source>
        <dbReference type="Pfam" id="PF22573"/>
    </source>
</evidence>
<comment type="caution">
    <text evidence="8">The sequence shown here is derived from an EMBL/GenBank/DDBJ whole genome shotgun (WGS) entry which is preliminary data.</text>
</comment>
<dbReference type="EMBL" id="JBJKFK010000864">
    <property type="protein sequence ID" value="KAL3314944.1"/>
    <property type="molecule type" value="Genomic_DNA"/>
</dbReference>
<reference evidence="8 9" key="1">
    <citation type="submission" date="2024-11" db="EMBL/GenBank/DDBJ databases">
        <title>Adaptive evolution of stress response genes in parasites aligns with host niche diversity.</title>
        <authorList>
            <person name="Hahn C."/>
            <person name="Resl P."/>
        </authorList>
    </citation>
    <scope>NUCLEOTIDE SEQUENCE [LARGE SCALE GENOMIC DNA]</scope>
    <source>
        <strain evidence="8">EGGRZ-B1_66</strain>
        <tissue evidence="8">Body</tissue>
    </source>
</reference>
<evidence type="ECO:0000313" key="8">
    <source>
        <dbReference type="EMBL" id="KAL3314944.1"/>
    </source>
</evidence>
<dbReference type="Proteomes" id="UP001626550">
    <property type="component" value="Unassembled WGS sequence"/>
</dbReference>
<comment type="similarity">
    <text evidence="5">Belongs to the CIMIP2 family.</text>
</comment>
<dbReference type="PANTHER" id="PTHR22146:SF17">
    <property type="entry name" value="PROTEIN FAM166B-LIKE PROTEIN"/>
    <property type="match status" value="1"/>
</dbReference>
<dbReference type="InterPro" id="IPR055215">
    <property type="entry name" value="SPMIP5_dom"/>
</dbReference>
<accession>A0ABD2Q5T4</accession>
<keyword evidence="3" id="KW-0206">Cytoskeleton</keyword>
<evidence type="ECO:0000259" key="6">
    <source>
        <dbReference type="Pfam" id="PF10629"/>
    </source>
</evidence>
<protein>
    <submittedName>
        <fullName evidence="8">Uncharacterized protein</fullName>
    </submittedName>
</protein>
<proteinExistence type="inferred from homology"/>
<evidence type="ECO:0000256" key="4">
    <source>
        <dbReference type="ARBA" id="ARBA00023273"/>
    </source>
</evidence>
<dbReference type="Pfam" id="PF10629">
    <property type="entry name" value="CMI2B-like"/>
    <property type="match status" value="2"/>
</dbReference>
<comment type="subcellular location">
    <subcellularLocation>
        <location evidence="1">Cytoplasm</location>
        <location evidence="1">Cytoskeleton</location>
        <location evidence="1">Cilium axoneme</location>
    </subcellularLocation>
</comment>
<gene>
    <name evidence="8" type="ORF">Ciccas_006428</name>
</gene>
<evidence type="ECO:0000256" key="3">
    <source>
        <dbReference type="ARBA" id="ARBA00023212"/>
    </source>
</evidence>
<dbReference type="GO" id="GO:0015630">
    <property type="term" value="C:microtubule cytoskeleton"/>
    <property type="evidence" value="ECO:0007669"/>
    <property type="project" value="UniProtKB-ARBA"/>
</dbReference>
<dbReference type="InterPro" id="IPR018902">
    <property type="entry name" value="CMI2A-C-like_dom"/>
</dbReference>
<dbReference type="PANTHER" id="PTHR22146">
    <property type="entry name" value="CAT EYE SYNDROME CRITICAL REGION PROTEIN 6"/>
    <property type="match status" value="1"/>
</dbReference>
<feature type="domain" description="Ciliary microtubule inner protein 2A-C-like" evidence="6">
    <location>
        <begin position="260"/>
        <end position="286"/>
    </location>
</feature>
<sequence>MTSIEFGGGASIEQRREFANCADRYHISGYNGFVPQFKYRIGKTFASQTAKLARELPYYNGPEPMSFAEESENKLNMLPKWRGDNKYFEDLIPGYSADIPGINFVFGAPYTKLCNERINEFVQRYENREQEFQHLHERIQSQKQLQESAPDNKVRDELNLWVDDSYKAATTKKPFTEPGIPGYQGFVPRDHSTDCSLGYRYTVGSERCLKLFEEEMEDHFENLKHRALPPRENTNIKTDETVPRAEKRETWKACNSQVGCIPRYTGYVPQFKYQFGHNFGEITRQLPHCSKHKQ</sequence>
<feature type="domain" description="Sperm-associated microtubule inner protein 5" evidence="7">
    <location>
        <begin position="169"/>
        <end position="219"/>
    </location>
</feature>
<dbReference type="GO" id="GO:0005930">
    <property type="term" value="C:axoneme"/>
    <property type="evidence" value="ECO:0007669"/>
    <property type="project" value="UniProtKB-SubCell"/>
</dbReference>
<keyword evidence="9" id="KW-1185">Reference proteome</keyword>
<keyword evidence="4" id="KW-0966">Cell projection</keyword>
<feature type="domain" description="Ciliary microtubule inner protein 2A-C-like" evidence="6">
    <location>
        <begin position="25"/>
        <end position="52"/>
    </location>
</feature>
<keyword evidence="2" id="KW-0963">Cytoplasm</keyword>
<evidence type="ECO:0000256" key="2">
    <source>
        <dbReference type="ARBA" id="ARBA00022490"/>
    </source>
</evidence>
<evidence type="ECO:0000313" key="9">
    <source>
        <dbReference type="Proteomes" id="UP001626550"/>
    </source>
</evidence>
<name>A0ABD2Q5T4_9PLAT</name>
<organism evidence="8 9">
    <name type="scientific">Cichlidogyrus casuarinus</name>
    <dbReference type="NCBI Taxonomy" id="1844966"/>
    <lineage>
        <taxon>Eukaryota</taxon>
        <taxon>Metazoa</taxon>
        <taxon>Spiralia</taxon>
        <taxon>Lophotrochozoa</taxon>
        <taxon>Platyhelminthes</taxon>
        <taxon>Monogenea</taxon>
        <taxon>Monopisthocotylea</taxon>
        <taxon>Dactylogyridea</taxon>
        <taxon>Ancyrocephalidae</taxon>
        <taxon>Cichlidogyrus</taxon>
    </lineage>
</organism>
<dbReference type="Pfam" id="PF22573">
    <property type="entry name" value="SPMIP5"/>
    <property type="match status" value="1"/>
</dbReference>
<dbReference type="AlphaFoldDB" id="A0ABD2Q5T4"/>